<dbReference type="PANTHER" id="PTHR38658:SF1">
    <property type="entry name" value="OXPP CYCLE PROTEIN OPCA-RELATED"/>
    <property type="match status" value="1"/>
</dbReference>
<dbReference type="Pfam" id="PF20171">
    <property type="entry name" value="OpcA_G6PD_C"/>
    <property type="match status" value="1"/>
</dbReference>
<sequence>MSATVAPDKILKELAALWTQQGKEGESGVLRACSMTLLVMADSEDDSSALGETIAALMPQHPARTILIRLQGAGERALSERVYQQCWKPFGQRQQICCEQIEITASDAALADLPSVLLPLMVADLPVILWCRCARVSERPEFREIARIATRVVLDTASARNATDAIWRLADSVRRGMALADLAWTRLTRWRETLSRVFENRDTLTRLAGTESIQVTYGEGYETAAWYFAAWVNNCLADAGVTAKVRVAPGAPTLRLELSGQAFRVALSREDERLVTTVNEQSNCTHLPHTSDYLSMREELGIVSRDVVFERTLASAARLAVPSAEHPPEKP</sequence>
<dbReference type="PANTHER" id="PTHR38658">
    <property type="entry name" value="OXPP CYCLE PROTEIN OPCA-RELATED"/>
    <property type="match status" value="1"/>
</dbReference>
<feature type="domain" description="Glucose-6-phosphate dehydrogenase assembly protein OpcA C-terminal" evidence="2">
    <location>
        <begin position="178"/>
        <end position="313"/>
    </location>
</feature>
<dbReference type="eggNOG" id="COG3429">
    <property type="taxonomic scope" value="Bacteria"/>
</dbReference>
<dbReference type="AlphaFoldDB" id="Q01VT5"/>
<dbReference type="InParanoid" id="Q01VT5"/>
<reference evidence="3" key="1">
    <citation type="submission" date="2006-10" db="EMBL/GenBank/DDBJ databases">
        <title>Complete sequence of Solibacter usitatus Ellin6076.</title>
        <authorList>
            <consortium name="US DOE Joint Genome Institute"/>
            <person name="Copeland A."/>
            <person name="Lucas S."/>
            <person name="Lapidus A."/>
            <person name="Barry K."/>
            <person name="Detter J.C."/>
            <person name="Glavina del Rio T."/>
            <person name="Hammon N."/>
            <person name="Israni S."/>
            <person name="Dalin E."/>
            <person name="Tice H."/>
            <person name="Pitluck S."/>
            <person name="Thompson L.S."/>
            <person name="Brettin T."/>
            <person name="Bruce D."/>
            <person name="Han C."/>
            <person name="Tapia R."/>
            <person name="Gilna P."/>
            <person name="Schmutz J."/>
            <person name="Larimer F."/>
            <person name="Land M."/>
            <person name="Hauser L."/>
            <person name="Kyrpides N."/>
            <person name="Mikhailova N."/>
            <person name="Janssen P.H."/>
            <person name="Kuske C.R."/>
            <person name="Richardson P."/>
        </authorList>
    </citation>
    <scope>NUCLEOTIDE SEQUENCE</scope>
    <source>
        <strain evidence="3">Ellin6076</strain>
    </source>
</reference>
<dbReference type="HOGENOM" id="CLU_048410_0_0_0"/>
<dbReference type="EMBL" id="CP000473">
    <property type="protein sequence ID" value="ABJ86230.1"/>
    <property type="molecule type" value="Genomic_DNA"/>
</dbReference>
<evidence type="ECO:0000313" key="3">
    <source>
        <dbReference type="EMBL" id="ABJ86230.1"/>
    </source>
</evidence>
<feature type="domain" description="Glucose-6-phosphate dehydrogenase assembly protein OpcA N-terminal" evidence="1">
    <location>
        <begin position="56"/>
        <end position="170"/>
    </location>
</feature>
<dbReference type="STRING" id="234267.Acid_5280"/>
<dbReference type="Pfam" id="PF10128">
    <property type="entry name" value="OpcA_G6PD_assem"/>
    <property type="match status" value="1"/>
</dbReference>
<evidence type="ECO:0000259" key="1">
    <source>
        <dbReference type="Pfam" id="PF10128"/>
    </source>
</evidence>
<dbReference type="OrthoDB" id="128564at2"/>
<proteinExistence type="predicted"/>
<evidence type="ECO:0000259" key="2">
    <source>
        <dbReference type="Pfam" id="PF20171"/>
    </source>
</evidence>
<dbReference type="InterPro" id="IPR046802">
    <property type="entry name" value="OpcA_G6PD_C"/>
</dbReference>
<name>Q01VT5_SOLUE</name>
<accession>Q01VT5</accession>
<gene>
    <name evidence="3" type="ordered locus">Acid_5280</name>
</gene>
<protein>
    <submittedName>
        <fullName evidence="3">Glucose-6-P dehydrogenase subunit-like protein</fullName>
    </submittedName>
</protein>
<dbReference type="KEGG" id="sus:Acid_5280"/>
<dbReference type="InterPro" id="IPR046801">
    <property type="entry name" value="OpcA_G6PD_N"/>
</dbReference>
<organism evidence="3">
    <name type="scientific">Solibacter usitatus (strain Ellin6076)</name>
    <dbReference type="NCBI Taxonomy" id="234267"/>
    <lineage>
        <taxon>Bacteria</taxon>
        <taxon>Pseudomonadati</taxon>
        <taxon>Acidobacteriota</taxon>
        <taxon>Terriglobia</taxon>
        <taxon>Bryobacterales</taxon>
        <taxon>Solibacteraceae</taxon>
        <taxon>Candidatus Solibacter</taxon>
    </lineage>
</organism>
<dbReference type="InterPro" id="IPR004555">
    <property type="entry name" value="G6PDH_assembly_OpcA"/>
</dbReference>